<gene>
    <name evidence="16" type="ORF">CPAG_09519</name>
</gene>
<dbReference type="AlphaFoldDB" id="A0A0J6FUY0"/>
<evidence type="ECO:0000313" key="17">
    <source>
        <dbReference type="Proteomes" id="UP000054567"/>
    </source>
</evidence>
<keyword evidence="7 15" id="KW-1133">Transmembrane helix</keyword>
<dbReference type="FunFam" id="1.20.120.1630:FF:000008">
    <property type="entry name" value="C-14 sterol reductase"/>
    <property type="match status" value="1"/>
</dbReference>
<evidence type="ECO:0000256" key="7">
    <source>
        <dbReference type="ARBA" id="ARBA00022989"/>
    </source>
</evidence>
<organism evidence="16 17">
    <name type="scientific">Coccidioides posadasii RMSCC 3488</name>
    <dbReference type="NCBI Taxonomy" id="454284"/>
    <lineage>
        <taxon>Eukaryota</taxon>
        <taxon>Fungi</taxon>
        <taxon>Dikarya</taxon>
        <taxon>Ascomycota</taxon>
        <taxon>Pezizomycotina</taxon>
        <taxon>Eurotiomycetes</taxon>
        <taxon>Eurotiomycetidae</taxon>
        <taxon>Onygenales</taxon>
        <taxon>Onygenaceae</taxon>
        <taxon>Coccidioides</taxon>
    </lineage>
</organism>
<dbReference type="GO" id="GO:0050613">
    <property type="term" value="F:Delta14-sterol reductase activity"/>
    <property type="evidence" value="ECO:0007669"/>
    <property type="project" value="TreeGrafter"/>
</dbReference>
<comment type="subcellular location">
    <subcellularLocation>
        <location evidence="1">Endoplasmic reticulum membrane</location>
        <topology evidence="1">Multi-pass membrane protein</topology>
    </subcellularLocation>
</comment>
<dbReference type="Pfam" id="PF01222">
    <property type="entry name" value="ERG4_ERG24"/>
    <property type="match status" value="1"/>
</dbReference>
<protein>
    <recommendedName>
        <fullName evidence="15">Delta(14)-sterol reductase</fullName>
    </recommendedName>
    <alternativeName>
        <fullName evidence="15">C-14 sterol reductase</fullName>
    </alternativeName>
    <alternativeName>
        <fullName evidence="15">Sterol C14-reductase</fullName>
    </alternativeName>
</protein>
<reference evidence="17" key="3">
    <citation type="journal article" date="2010" name="Genome Res.">
        <title>Population genomic sequencing of Coccidioides fungi reveals recent hybridization and transposon control.</title>
        <authorList>
            <person name="Neafsey D.E."/>
            <person name="Barker B.M."/>
            <person name="Sharpton T.J."/>
            <person name="Stajich J.E."/>
            <person name="Park D.J."/>
            <person name="Whiston E."/>
            <person name="Hung C.-Y."/>
            <person name="McMahan C."/>
            <person name="White J."/>
            <person name="Sykes S."/>
            <person name="Heiman D."/>
            <person name="Young S."/>
            <person name="Zeng Q."/>
            <person name="Abouelleil A."/>
            <person name="Aftuck L."/>
            <person name="Bessette D."/>
            <person name="Brown A."/>
            <person name="FitzGerald M."/>
            <person name="Lui A."/>
            <person name="Macdonald J.P."/>
            <person name="Priest M."/>
            <person name="Orbach M.J."/>
            <person name="Galgiani J.N."/>
            <person name="Kirkland T.N."/>
            <person name="Cole G.T."/>
            <person name="Birren B.W."/>
            <person name="Henn M.R."/>
            <person name="Taylor J.W."/>
            <person name="Rounsley S.D."/>
        </authorList>
    </citation>
    <scope>NUCLEOTIDE SEQUENCE [LARGE SCALE GENOMIC DNA]</scope>
    <source>
        <strain evidence="17">RMSCC 3488</strain>
    </source>
</reference>
<comment type="pathway">
    <text evidence="14">Steroid metabolism; ergosterol biosynthesis.</text>
</comment>
<evidence type="ECO:0000256" key="5">
    <source>
        <dbReference type="ARBA" id="ARBA00022857"/>
    </source>
</evidence>
<dbReference type="Proteomes" id="UP000054567">
    <property type="component" value="Unassembled WGS sequence"/>
</dbReference>
<proteinExistence type="inferred from homology"/>
<keyword evidence="4 15" id="KW-0812">Transmembrane</keyword>
<feature type="transmembrane region" description="Helical" evidence="15">
    <location>
        <begin position="124"/>
        <end position="145"/>
    </location>
</feature>
<keyword evidence="3 15" id="KW-0444">Lipid biosynthesis</keyword>
<sequence length="493" mass="55304">MASKGGKVVSQAQHHRGYEFGGPIGSFVLTFGLPVLVYSFAFFCNDISGCPAPSLLHPSTLSLDKLKTEIGWPESGIKGLYDGHVTLYVLGYYLLSLFLQIFLPGTETQGEVLACGGRLKYKFNAFNSAVLILLGCGAGTYIYGVDFPLWTFLWENYIQVLTANLLISSILAIFVYLYSFTVPAPGTPNPMLRELAPGGQTRSALYNFFIGRELNPRVKLPIPFVKDTSRTIDIKVFCELRPGLLGWGLLNLSNVAHQYKVNGSLTSSILLVTAFQGFYVLDGLYMEPAICTTMDIIMDGFGFMLAFGDLVWVPFTYSIHTRYLAIYPFELGIYGAALVIGVQSLGYYIFRSTNNQKDRFRKNPNDPRVKHLQYIQTSRGSKLITSGWWGAARHINYLGDWIMSWTTCLPTGIAGYAIVERLNPLTGTSEVRAVQTEESRGWGMVFTYFYIVYFGILLVHRERRDEEKCRNKYGADWAKYTSKVKSRIIPGIY</sequence>
<dbReference type="PANTHER" id="PTHR21257">
    <property type="entry name" value="DELTA(14)-STEROL REDUCTASE"/>
    <property type="match status" value="1"/>
</dbReference>
<evidence type="ECO:0000256" key="8">
    <source>
        <dbReference type="ARBA" id="ARBA00023002"/>
    </source>
</evidence>
<dbReference type="Gene3D" id="1.20.120.1630">
    <property type="match status" value="1"/>
</dbReference>
<feature type="transmembrane region" description="Helical" evidence="15">
    <location>
        <begin position="157"/>
        <end position="178"/>
    </location>
</feature>
<evidence type="ECO:0000256" key="12">
    <source>
        <dbReference type="ARBA" id="ARBA00023166"/>
    </source>
</evidence>
<evidence type="ECO:0000256" key="13">
    <source>
        <dbReference type="ARBA" id="ARBA00023221"/>
    </source>
</evidence>
<feature type="transmembrane region" description="Helical" evidence="15">
    <location>
        <begin position="331"/>
        <end position="350"/>
    </location>
</feature>
<feature type="transmembrane region" description="Helical" evidence="15">
    <location>
        <begin position="20"/>
        <end position="43"/>
    </location>
</feature>
<evidence type="ECO:0000256" key="10">
    <source>
        <dbReference type="ARBA" id="ARBA00023098"/>
    </source>
</evidence>
<accession>A0A0J6FUY0</accession>
<evidence type="ECO:0000256" key="4">
    <source>
        <dbReference type="ARBA" id="ARBA00022692"/>
    </source>
</evidence>
<keyword evidence="11 15" id="KW-0472">Membrane</keyword>
<evidence type="ECO:0000256" key="15">
    <source>
        <dbReference type="RuleBase" id="RU369120"/>
    </source>
</evidence>
<keyword evidence="5" id="KW-0521">NADP</keyword>
<evidence type="ECO:0000256" key="2">
    <source>
        <dbReference type="ARBA" id="ARBA00005402"/>
    </source>
</evidence>
<keyword evidence="9 15" id="KW-0756">Sterol biosynthesis</keyword>
<dbReference type="VEuPathDB" id="FungiDB:CPAG_09519"/>
<keyword evidence="13 15" id="KW-0753">Steroid metabolism</keyword>
<evidence type="ECO:0000256" key="9">
    <source>
        <dbReference type="ARBA" id="ARBA00023011"/>
    </source>
</evidence>
<evidence type="ECO:0000313" key="16">
    <source>
        <dbReference type="EMBL" id="KMM73230.1"/>
    </source>
</evidence>
<reference evidence="17" key="2">
    <citation type="journal article" date="2009" name="Genome Res.">
        <title>Comparative genomic analyses of the human fungal pathogens Coccidioides and their relatives.</title>
        <authorList>
            <person name="Sharpton T.J."/>
            <person name="Stajich J.E."/>
            <person name="Rounsley S.D."/>
            <person name="Gardner M.J."/>
            <person name="Wortman J.R."/>
            <person name="Jordar V.S."/>
            <person name="Maiti R."/>
            <person name="Kodira C.D."/>
            <person name="Neafsey D.E."/>
            <person name="Zeng Q."/>
            <person name="Hung C.-Y."/>
            <person name="McMahan C."/>
            <person name="Muszewska A."/>
            <person name="Grynberg M."/>
            <person name="Mandel M.A."/>
            <person name="Kellner E.M."/>
            <person name="Barker B.M."/>
            <person name="Galgiani J.N."/>
            <person name="Orbach M.J."/>
            <person name="Kirkland T.N."/>
            <person name="Cole G.T."/>
            <person name="Henn M.R."/>
            <person name="Birren B.W."/>
            <person name="Taylor J.W."/>
        </authorList>
    </citation>
    <scope>NUCLEOTIDE SEQUENCE [LARGE SCALE GENOMIC DNA]</scope>
    <source>
        <strain evidence="17">RMSCC 3488</strain>
    </source>
</reference>
<evidence type="ECO:0000256" key="14">
    <source>
        <dbReference type="ARBA" id="ARBA00029435"/>
    </source>
</evidence>
<reference evidence="16 17" key="1">
    <citation type="submission" date="2007-06" db="EMBL/GenBank/DDBJ databases">
        <title>The Genome Sequence of Coccidioides posadasii RMSCC_3488.</title>
        <authorList>
            <consortium name="Coccidioides Genome Resources Consortium"/>
            <consortium name="The Broad Institute Genome Sequencing Platform"/>
            <person name="Henn M.R."/>
            <person name="Sykes S."/>
            <person name="Young S."/>
            <person name="Jaffe D."/>
            <person name="Berlin A."/>
            <person name="Alvarez P."/>
            <person name="Butler J."/>
            <person name="Gnerre S."/>
            <person name="Grabherr M."/>
            <person name="Mauceli E."/>
            <person name="Brockman W."/>
            <person name="Kodira C."/>
            <person name="Alvarado L."/>
            <person name="Zeng Q."/>
            <person name="Crawford M."/>
            <person name="Antoine C."/>
            <person name="Devon K."/>
            <person name="Galgiani J."/>
            <person name="Orsborn K."/>
            <person name="Lewis M.L."/>
            <person name="Nusbaum C."/>
            <person name="Galagan J."/>
            <person name="Birren B."/>
        </authorList>
    </citation>
    <scope>NUCLEOTIDE SEQUENCE [LARGE SCALE GENOMIC DNA]</scope>
    <source>
        <strain evidence="16 17">RMSCC 3488</strain>
    </source>
</reference>
<dbReference type="GO" id="GO:0006696">
    <property type="term" value="P:ergosterol biosynthetic process"/>
    <property type="evidence" value="ECO:0007669"/>
    <property type="project" value="TreeGrafter"/>
</dbReference>
<evidence type="ECO:0000256" key="3">
    <source>
        <dbReference type="ARBA" id="ARBA00022516"/>
    </source>
</evidence>
<keyword evidence="8 15" id="KW-0560">Oxidoreductase</keyword>
<keyword evidence="10 15" id="KW-0443">Lipid metabolism</keyword>
<dbReference type="GO" id="GO:0005789">
    <property type="term" value="C:endoplasmic reticulum membrane"/>
    <property type="evidence" value="ECO:0007669"/>
    <property type="project" value="UniProtKB-SubCell"/>
</dbReference>
<dbReference type="OrthoDB" id="10262235at2759"/>
<dbReference type="InterPro" id="IPR001171">
    <property type="entry name" value="ERG24_DHCR-like"/>
</dbReference>
<dbReference type="EMBL" id="DS268114">
    <property type="protein sequence ID" value="KMM73230.1"/>
    <property type="molecule type" value="Genomic_DNA"/>
</dbReference>
<keyword evidence="6 15" id="KW-0752">Steroid biosynthesis</keyword>
<name>A0A0J6FUY0_COCPO</name>
<feature type="transmembrane region" description="Helical" evidence="15">
    <location>
        <begin position="296"/>
        <end position="319"/>
    </location>
</feature>
<feature type="transmembrane region" description="Helical" evidence="15">
    <location>
        <begin position="439"/>
        <end position="460"/>
    </location>
</feature>
<evidence type="ECO:0000256" key="11">
    <source>
        <dbReference type="ARBA" id="ARBA00023136"/>
    </source>
</evidence>
<dbReference type="PANTHER" id="PTHR21257:SF52">
    <property type="entry name" value="DELTA(14)-STEROL REDUCTASE TM7SF2"/>
    <property type="match status" value="1"/>
</dbReference>
<evidence type="ECO:0000256" key="1">
    <source>
        <dbReference type="ARBA" id="ARBA00004477"/>
    </source>
</evidence>
<comment type="similarity">
    <text evidence="2 15">Belongs to the ERG4/ERG24 family.</text>
</comment>
<keyword evidence="12 15" id="KW-1207">Sterol metabolism</keyword>
<dbReference type="PROSITE" id="PS01018">
    <property type="entry name" value="STEROL_REDUCT_2"/>
    <property type="match status" value="1"/>
</dbReference>
<evidence type="ECO:0000256" key="6">
    <source>
        <dbReference type="ARBA" id="ARBA00022955"/>
    </source>
</evidence>
<feature type="transmembrane region" description="Helical" evidence="15">
    <location>
        <begin position="85"/>
        <end position="103"/>
    </location>
</feature>
<dbReference type="InterPro" id="IPR018083">
    <property type="entry name" value="Sterol_reductase_CS"/>
</dbReference>